<feature type="compositionally biased region" description="Polar residues" evidence="1">
    <location>
        <begin position="564"/>
        <end position="575"/>
    </location>
</feature>
<keyword evidence="3" id="KW-1185">Reference proteome</keyword>
<feature type="region of interest" description="Disordered" evidence="1">
    <location>
        <begin position="828"/>
        <end position="864"/>
    </location>
</feature>
<feature type="compositionally biased region" description="Basic and acidic residues" evidence="1">
    <location>
        <begin position="538"/>
        <end position="561"/>
    </location>
</feature>
<evidence type="ECO:0000256" key="1">
    <source>
        <dbReference type="SAM" id="MobiDB-lite"/>
    </source>
</evidence>
<feature type="compositionally biased region" description="Polar residues" evidence="1">
    <location>
        <begin position="507"/>
        <end position="516"/>
    </location>
</feature>
<feature type="compositionally biased region" description="Low complexity" evidence="1">
    <location>
        <begin position="21"/>
        <end position="33"/>
    </location>
</feature>
<feature type="region of interest" description="Disordered" evidence="1">
    <location>
        <begin position="1"/>
        <end position="85"/>
    </location>
</feature>
<protein>
    <submittedName>
        <fullName evidence="2">Uncharacterized protein</fullName>
    </submittedName>
</protein>
<proteinExistence type="predicted"/>
<feature type="compositionally biased region" description="Basic residues" evidence="1">
    <location>
        <begin position="588"/>
        <end position="602"/>
    </location>
</feature>
<evidence type="ECO:0000313" key="3">
    <source>
        <dbReference type="Proteomes" id="UP000828390"/>
    </source>
</evidence>
<dbReference type="Proteomes" id="UP000828390">
    <property type="component" value="Unassembled WGS sequence"/>
</dbReference>
<evidence type="ECO:0000313" key="2">
    <source>
        <dbReference type="EMBL" id="KAH3847920.1"/>
    </source>
</evidence>
<feature type="region of interest" description="Disordered" evidence="1">
    <location>
        <begin position="365"/>
        <end position="389"/>
    </location>
</feature>
<feature type="compositionally biased region" description="Low complexity" evidence="1">
    <location>
        <begin position="365"/>
        <end position="374"/>
    </location>
</feature>
<comment type="caution">
    <text evidence="2">The sequence shown here is derived from an EMBL/GenBank/DDBJ whole genome shotgun (WGS) entry which is preliminary data.</text>
</comment>
<gene>
    <name evidence="2" type="ORF">DPMN_090255</name>
</gene>
<feature type="region of interest" description="Disordered" evidence="1">
    <location>
        <begin position="410"/>
        <end position="603"/>
    </location>
</feature>
<feature type="region of interest" description="Disordered" evidence="1">
    <location>
        <begin position="204"/>
        <end position="255"/>
    </location>
</feature>
<feature type="compositionally biased region" description="Low complexity" evidence="1">
    <location>
        <begin position="71"/>
        <end position="85"/>
    </location>
</feature>
<feature type="compositionally biased region" description="Polar residues" evidence="1">
    <location>
        <begin position="34"/>
        <end position="52"/>
    </location>
</feature>
<sequence length="1032" mass="113229">MQKLLYFQTAPDTKYSEQDISPTVSSESQTSSPGIQTVNTSTHGNEVTTATASALVPTRDSMQSSRLPVVSSSSSASSTSASSCTSSKITTKSAGIDSKSTTQSSQKSACLSTHSAAIGAISFKLQESESPDVPLDLSKNVTRPDFHKRLPSRFSLLSTLKSAELDQDFTCDGNNDNFGFMNLLHDDKQPVSALETSLTESFTDAQFQNSNQSMAKRKTAEMESLGTPDSKKQNSFANYSASSSPSVGSSRKSSSKKKCSIENIVARIRIEKTGMETSSSKVIKCLDISANNDKAVEIKEEPTCEKAIENPVDLLRQHSQNIENDLPKADKCEDITDEQGSDIDTHANNIVAFTNIKEEFKVNNVNTSKNSSENGDLENSDRSINLDPNQTIVTKLDSRVKSLDKLQNKSNEATVNDLKVNNPKKRSNSSRTETDELLPKKKQKLQHVTKTKSTEEDNKRKISQSDTKGTSISKTGNIGSVNKSTMKSKTESKCSSDSKSGASKSKTGNISPSGSKSKNKWKTEINDPMPESPTKKSMNHENSEKLSPKKKTVVDKSDKPCNDANKTTKGSVNSNSDKETKLCPDSKQKKKNVKKTMSKKSKLSIACGRVKREASLNAATLVNILCEKAPRNIKLASKRSKSESDISKTPDAKLLQTVSISDIGFAGNLLGKERAFKSPKITKSGKILKDNLSKYGSPTRKVSFTDDIFDEVFEAVIQRGLIEGVYNNKESKKMKSSMSKQKHVSLIKTNTKSGEESLLRKRKGTILEKTCVKDKTLRLEKIRKAIKLTVNTRSPEEKEEVKRKASLARLARAKELLKTKKKLSAEYSDKSVDSDSEFESSESSETVDVEGETSTDAETIQRSKAKKGALCRSARTHVSVESKSVVENTMPSPRWCECCQSTYYPSQPTHGTQVWRIKQLVDKGTSKSPEPIQTSSHHFIAAHASCEVRPYTSPSHVSMLDSGPYMGQIVPHSHIQCSACHSGIFHASCQNCPLMSCQRYGNTYSVSYPHSHGSYIHCGNCHLLNTLRLRIG</sequence>
<reference evidence="2" key="1">
    <citation type="journal article" date="2019" name="bioRxiv">
        <title>The Genome of the Zebra Mussel, Dreissena polymorpha: A Resource for Invasive Species Research.</title>
        <authorList>
            <person name="McCartney M.A."/>
            <person name="Auch B."/>
            <person name="Kono T."/>
            <person name="Mallez S."/>
            <person name="Zhang Y."/>
            <person name="Obille A."/>
            <person name="Becker A."/>
            <person name="Abrahante J.E."/>
            <person name="Garbe J."/>
            <person name="Badalamenti J.P."/>
            <person name="Herman A."/>
            <person name="Mangelson H."/>
            <person name="Liachko I."/>
            <person name="Sullivan S."/>
            <person name="Sone E.D."/>
            <person name="Koren S."/>
            <person name="Silverstein K.A.T."/>
            <person name="Beckman K.B."/>
            <person name="Gohl D.M."/>
        </authorList>
    </citation>
    <scope>NUCLEOTIDE SEQUENCE</scope>
    <source>
        <strain evidence="2">Duluth1</strain>
        <tissue evidence="2">Whole animal</tissue>
    </source>
</reference>
<organism evidence="2 3">
    <name type="scientific">Dreissena polymorpha</name>
    <name type="common">Zebra mussel</name>
    <name type="synonym">Mytilus polymorpha</name>
    <dbReference type="NCBI Taxonomy" id="45954"/>
    <lineage>
        <taxon>Eukaryota</taxon>
        <taxon>Metazoa</taxon>
        <taxon>Spiralia</taxon>
        <taxon>Lophotrochozoa</taxon>
        <taxon>Mollusca</taxon>
        <taxon>Bivalvia</taxon>
        <taxon>Autobranchia</taxon>
        <taxon>Heteroconchia</taxon>
        <taxon>Euheterodonta</taxon>
        <taxon>Imparidentia</taxon>
        <taxon>Neoheterodontei</taxon>
        <taxon>Myida</taxon>
        <taxon>Dreissenoidea</taxon>
        <taxon>Dreissenidae</taxon>
        <taxon>Dreissena</taxon>
    </lineage>
</organism>
<feature type="compositionally biased region" description="Polar residues" evidence="1">
    <location>
        <begin position="464"/>
        <end position="485"/>
    </location>
</feature>
<feature type="compositionally biased region" description="Low complexity" evidence="1">
    <location>
        <begin position="240"/>
        <end position="252"/>
    </location>
</feature>
<dbReference type="EMBL" id="JAIWYP010000003">
    <property type="protein sequence ID" value="KAH3847920.1"/>
    <property type="molecule type" value="Genomic_DNA"/>
</dbReference>
<feature type="compositionally biased region" description="Acidic residues" evidence="1">
    <location>
        <begin position="834"/>
        <end position="855"/>
    </location>
</feature>
<dbReference type="AlphaFoldDB" id="A0A9D4QZM4"/>
<feature type="compositionally biased region" description="Low complexity" evidence="1">
    <location>
        <begin position="497"/>
        <end position="506"/>
    </location>
</feature>
<reference evidence="2" key="2">
    <citation type="submission" date="2020-11" db="EMBL/GenBank/DDBJ databases">
        <authorList>
            <person name="McCartney M.A."/>
            <person name="Auch B."/>
            <person name="Kono T."/>
            <person name="Mallez S."/>
            <person name="Becker A."/>
            <person name="Gohl D.M."/>
            <person name="Silverstein K.A.T."/>
            <person name="Koren S."/>
            <person name="Bechman K.B."/>
            <person name="Herman A."/>
            <person name="Abrahante J.E."/>
            <person name="Garbe J."/>
        </authorList>
    </citation>
    <scope>NUCLEOTIDE SEQUENCE</scope>
    <source>
        <strain evidence="2">Duluth1</strain>
        <tissue evidence="2">Whole animal</tissue>
    </source>
</reference>
<accession>A0A9D4QZM4</accession>
<name>A0A9D4QZM4_DREPO</name>
<feature type="compositionally biased region" description="Basic residues" evidence="1">
    <location>
        <begin position="440"/>
        <end position="450"/>
    </location>
</feature>
<feature type="compositionally biased region" description="Basic and acidic residues" evidence="1">
    <location>
        <begin position="576"/>
        <end position="587"/>
    </location>
</feature>
<feature type="compositionally biased region" description="Polar residues" evidence="1">
    <location>
        <begin position="204"/>
        <end position="214"/>
    </location>
</feature>